<evidence type="ECO:0000313" key="5">
    <source>
        <dbReference type="EMBL" id="CAK99698.1"/>
    </source>
</evidence>
<reference evidence="5" key="1">
    <citation type="journal article" date="2010" name="Appl. Environ. Microbiol.">
        <title>Partial chromosome sequence of Spiroplasma citri reveals extensive viral invasion and important gene decay.</title>
        <authorList>
            <person name="Carle P."/>
            <person name="Saillard C."/>
            <person name="Carrere N."/>
            <person name="Carrere S."/>
            <person name="Duret S."/>
            <person name="Eveillard S."/>
            <person name="Gaurivaud P."/>
            <person name="Gourgues G."/>
            <person name="Gouzy J."/>
            <person name="Salar P."/>
            <person name="Verdin E."/>
            <person name="Breton M."/>
            <person name="Blanchard A."/>
            <person name="Laigret F."/>
            <person name="Bove J.M."/>
            <person name="Renaudin J."/>
            <person name="Foissac X."/>
        </authorList>
    </citation>
    <scope>NUCLEOTIDE SEQUENCE</scope>
    <source>
        <strain evidence="5">GII3-3X</strain>
    </source>
</reference>
<feature type="transmembrane region" description="Helical" evidence="4">
    <location>
        <begin position="62"/>
        <end position="81"/>
    </location>
</feature>
<dbReference type="GO" id="GO:0005886">
    <property type="term" value="C:plasma membrane"/>
    <property type="evidence" value="ECO:0007669"/>
    <property type="project" value="TreeGrafter"/>
</dbReference>
<gene>
    <name evidence="5" type="primary">hsrA</name>
    <name evidence="5" type="ORF">SPICI19_048</name>
</gene>
<organism evidence="5">
    <name type="scientific">Spiroplasma citri</name>
    <dbReference type="NCBI Taxonomy" id="2133"/>
    <lineage>
        <taxon>Bacteria</taxon>
        <taxon>Bacillati</taxon>
        <taxon>Mycoplasmatota</taxon>
        <taxon>Mollicutes</taxon>
        <taxon>Entomoplasmatales</taxon>
        <taxon>Spiroplasmataceae</taxon>
        <taxon>Spiroplasma</taxon>
    </lineage>
</organism>
<keyword evidence="4" id="KW-1133">Transmembrane helix</keyword>
<keyword evidence="2" id="KW-0762">Sugar transport</keyword>
<feature type="transmembrane region" description="Helical" evidence="4">
    <location>
        <begin position="93"/>
        <end position="122"/>
    </location>
</feature>
<evidence type="ECO:0000256" key="4">
    <source>
        <dbReference type="SAM" id="Phobius"/>
    </source>
</evidence>
<dbReference type="PANTHER" id="PTHR30505:SF28">
    <property type="entry name" value="PTS SYSTEM 2-O-ALPHA-MANNOSYL-D-GLYCERATE-SPECIFIC EIIABC COMPONENT"/>
    <property type="match status" value="1"/>
</dbReference>
<proteinExistence type="predicted"/>
<dbReference type="InterPro" id="IPR050864">
    <property type="entry name" value="Bacterial_PTS_Sugar_Transport"/>
</dbReference>
<dbReference type="AlphaFoldDB" id="Q14LD2"/>
<keyword evidence="4" id="KW-0472">Membrane</keyword>
<name>Q14LD2_SPICI</name>
<evidence type="ECO:0000256" key="2">
    <source>
        <dbReference type="ARBA" id="ARBA00022597"/>
    </source>
</evidence>
<keyword evidence="3" id="KW-0598">Phosphotransferase system</keyword>
<dbReference type="GO" id="GO:0090563">
    <property type="term" value="F:protein-phosphocysteine-sugar phosphotransferase activity"/>
    <property type="evidence" value="ECO:0007669"/>
    <property type="project" value="TreeGrafter"/>
</dbReference>
<keyword evidence="4 5" id="KW-0812">Transmembrane</keyword>
<dbReference type="GO" id="GO:0009401">
    <property type="term" value="P:phosphoenolpyruvate-dependent sugar phosphotransferase system"/>
    <property type="evidence" value="ECO:0007669"/>
    <property type="project" value="UniProtKB-KW"/>
</dbReference>
<sequence>MAWAFSFVSFSQAFTSGQLTNPSLLAPYACFWAAGIGTGWTTTLVTWIGHRFSNQYEKEADKMSWILSSLGITKGPIPFALSDPFRVIPSFMIGGAVSIGVAILLWLIFSIIGCAISTTLLLGLKYIKTKPILEQKVHTWKINVLSLGIVPSIKKQQLKKLINYHQVNKKNIWIKSRKKQRLE</sequence>
<evidence type="ECO:0000256" key="3">
    <source>
        <dbReference type="ARBA" id="ARBA00022683"/>
    </source>
</evidence>
<accession>Q14LD2</accession>
<keyword evidence="1" id="KW-0813">Transport</keyword>
<dbReference type="EMBL" id="AM285320">
    <property type="protein sequence ID" value="CAK99698.1"/>
    <property type="molecule type" value="Genomic_DNA"/>
</dbReference>
<protein>
    <submittedName>
        <fullName evidence="5">Hypothetical pts system II component n-terminal and c-terminal truncated transmembrane protein</fullName>
    </submittedName>
</protein>
<dbReference type="PANTHER" id="PTHR30505">
    <property type="entry name" value="FRUCTOSE-LIKE PERMEASE"/>
    <property type="match status" value="1"/>
</dbReference>
<feature type="transmembrane region" description="Helical" evidence="4">
    <location>
        <begin position="25"/>
        <end position="50"/>
    </location>
</feature>
<evidence type="ECO:0000256" key="1">
    <source>
        <dbReference type="ARBA" id="ARBA00022448"/>
    </source>
</evidence>